<organism evidence="3">
    <name type="scientific">Laccaria bicolor (strain S238N-H82 / ATCC MYA-4686)</name>
    <name type="common">Bicoloured deceiver</name>
    <name type="synonym">Laccaria laccata var. bicolor</name>
    <dbReference type="NCBI Taxonomy" id="486041"/>
    <lineage>
        <taxon>Eukaryota</taxon>
        <taxon>Fungi</taxon>
        <taxon>Dikarya</taxon>
        <taxon>Basidiomycota</taxon>
        <taxon>Agaricomycotina</taxon>
        <taxon>Agaricomycetes</taxon>
        <taxon>Agaricomycetidae</taxon>
        <taxon>Agaricales</taxon>
        <taxon>Agaricineae</taxon>
        <taxon>Hydnangiaceae</taxon>
        <taxon>Laccaria</taxon>
    </lineage>
</organism>
<dbReference type="EMBL" id="DS547131">
    <property type="protein sequence ID" value="EDR02354.1"/>
    <property type="molecule type" value="Genomic_DNA"/>
</dbReference>
<sequence>MVHRCLLVPELFGLVCEVITDDWTFTPPARRSATLASLARTCRAFEGPALDVLWREIEGLRPLLCTMPSDLFEIQAKDSSPPVNLLCLRRPILLSDLTRLPSYAQRICKIQADFKYTHFRIDVEALQALSMATFHMRPLLPNLKDLWWYHGNTTKEVEWSMLQCIYLFFSPKLTKLSIVLFNTFDSAYPPSILSGLRNSCPALKELTFGFQPSNPDEENRRGISSVICQWNWLQSLSVTDLTQEALEHFATIPSLRELSLGSLGDLTRSYNQHSPIVVRNPTSGYPALQILSISCRTIDAAIAFAQLLSSSPVGHLQIKVAGPCFPRQWREFFDTIVHHIYHPSLEHLTLRELGNALDPPEALHSDIGLEALTVFTNLEVVNIHPTYGIQLTSDTVNKLAYAWPKICVLNLGNTYPSSRSPIIKTEDLIPFAQRCLKLRRLGIVFDAQNTQLRSSPGLFNNTLKTLGVADSPINAPAVVAAFLSDIFPRIESVTFDNDWRETNGDREDTTETARMWEEAERLLETFVKGWFRDDLYPNAIKTPRMVANPQSLPSQSIHDPFDSNVQ</sequence>
<evidence type="ECO:0000256" key="1">
    <source>
        <dbReference type="SAM" id="MobiDB-lite"/>
    </source>
</evidence>
<gene>
    <name evidence="2" type="ORF">LACBIDRAFT_332416</name>
</gene>
<dbReference type="GeneID" id="6082656"/>
<dbReference type="RefSeq" id="XP_001887031.1">
    <property type="nucleotide sequence ID" value="XM_001886996.1"/>
</dbReference>
<dbReference type="Gene3D" id="3.80.10.10">
    <property type="entry name" value="Ribonuclease Inhibitor"/>
    <property type="match status" value="1"/>
</dbReference>
<dbReference type="KEGG" id="lbc:LACBIDRAFT_332416"/>
<protein>
    <submittedName>
        <fullName evidence="2">Predicted protein</fullName>
    </submittedName>
</protein>
<evidence type="ECO:0000313" key="2">
    <source>
        <dbReference type="EMBL" id="EDR02354.1"/>
    </source>
</evidence>
<dbReference type="InterPro" id="IPR032675">
    <property type="entry name" value="LRR_dom_sf"/>
</dbReference>
<dbReference type="SUPFAM" id="SSF52047">
    <property type="entry name" value="RNI-like"/>
    <property type="match status" value="1"/>
</dbReference>
<reference evidence="2 3" key="1">
    <citation type="journal article" date="2008" name="Nature">
        <title>The genome of Laccaria bicolor provides insights into mycorrhizal symbiosis.</title>
        <authorList>
            <person name="Martin F."/>
            <person name="Aerts A."/>
            <person name="Ahren D."/>
            <person name="Brun A."/>
            <person name="Danchin E.G.J."/>
            <person name="Duchaussoy F."/>
            <person name="Gibon J."/>
            <person name="Kohler A."/>
            <person name="Lindquist E."/>
            <person name="Pereda V."/>
            <person name="Salamov A."/>
            <person name="Shapiro H.J."/>
            <person name="Wuyts J."/>
            <person name="Blaudez D."/>
            <person name="Buee M."/>
            <person name="Brokstein P."/>
            <person name="Canbaeck B."/>
            <person name="Cohen D."/>
            <person name="Courty P.E."/>
            <person name="Coutinho P.M."/>
            <person name="Delaruelle C."/>
            <person name="Detter J.C."/>
            <person name="Deveau A."/>
            <person name="DiFazio S."/>
            <person name="Duplessis S."/>
            <person name="Fraissinet-Tachet L."/>
            <person name="Lucic E."/>
            <person name="Frey-Klett P."/>
            <person name="Fourrey C."/>
            <person name="Feussner I."/>
            <person name="Gay G."/>
            <person name="Grimwood J."/>
            <person name="Hoegger P.J."/>
            <person name="Jain P."/>
            <person name="Kilaru S."/>
            <person name="Labbe J."/>
            <person name="Lin Y.C."/>
            <person name="Legue V."/>
            <person name="Le Tacon F."/>
            <person name="Marmeisse R."/>
            <person name="Melayah D."/>
            <person name="Montanini B."/>
            <person name="Muratet M."/>
            <person name="Nehls U."/>
            <person name="Niculita-Hirzel H."/>
            <person name="Oudot-Le Secq M.P."/>
            <person name="Peter M."/>
            <person name="Quesneville H."/>
            <person name="Rajashekar B."/>
            <person name="Reich M."/>
            <person name="Rouhier N."/>
            <person name="Schmutz J."/>
            <person name="Yin T."/>
            <person name="Chalot M."/>
            <person name="Henrissat B."/>
            <person name="Kuees U."/>
            <person name="Lucas S."/>
            <person name="Van de Peer Y."/>
            <person name="Podila G.K."/>
            <person name="Polle A."/>
            <person name="Pukkila P.J."/>
            <person name="Richardson P.M."/>
            <person name="Rouze P."/>
            <person name="Sanders I.R."/>
            <person name="Stajich J.E."/>
            <person name="Tunlid A."/>
            <person name="Tuskan G."/>
            <person name="Grigoriev I.V."/>
        </authorList>
    </citation>
    <scope>NUCLEOTIDE SEQUENCE [LARGE SCALE GENOMIC DNA]</scope>
    <source>
        <strain evidence="3">S238N-H82 / ATCC MYA-4686</strain>
    </source>
</reference>
<feature type="compositionally biased region" description="Polar residues" evidence="1">
    <location>
        <begin position="548"/>
        <end position="566"/>
    </location>
</feature>
<evidence type="ECO:0000313" key="3">
    <source>
        <dbReference type="Proteomes" id="UP000001194"/>
    </source>
</evidence>
<dbReference type="OrthoDB" id="3543113at2759"/>
<dbReference type="AlphaFoldDB" id="B0DSN6"/>
<proteinExistence type="predicted"/>
<accession>B0DSN6</accession>
<name>B0DSN6_LACBS</name>
<dbReference type="HOGENOM" id="CLU_021164_0_2_1"/>
<keyword evidence="3" id="KW-1185">Reference proteome</keyword>
<feature type="region of interest" description="Disordered" evidence="1">
    <location>
        <begin position="546"/>
        <end position="566"/>
    </location>
</feature>
<dbReference type="InParanoid" id="B0DSN6"/>
<dbReference type="Proteomes" id="UP000001194">
    <property type="component" value="Unassembled WGS sequence"/>
</dbReference>
<dbReference type="STRING" id="486041.B0DSN6"/>